<keyword evidence="2" id="KW-1185">Reference proteome</keyword>
<name>A0A7R8UTH6_HERIL</name>
<protein>
    <submittedName>
        <fullName evidence="1">Uncharacterized protein</fullName>
    </submittedName>
</protein>
<reference evidence="1 2" key="1">
    <citation type="submission" date="2020-11" db="EMBL/GenBank/DDBJ databases">
        <authorList>
            <person name="Wallbank WR R."/>
            <person name="Pardo Diaz C."/>
            <person name="Kozak K."/>
            <person name="Martin S."/>
            <person name="Jiggins C."/>
            <person name="Moest M."/>
            <person name="Warren A I."/>
            <person name="Generalovic N T."/>
            <person name="Byers J.R.P. K."/>
            <person name="Montejo-Kovacevich G."/>
            <person name="Yen C E."/>
        </authorList>
    </citation>
    <scope>NUCLEOTIDE SEQUENCE [LARGE SCALE GENOMIC DNA]</scope>
</reference>
<dbReference type="InParanoid" id="A0A7R8UTH6"/>
<accession>A0A7R8UTH6</accession>
<sequence length="83" mass="10044">MQNYEGHFIRQKQPKSDKSEFYRFPQISNVIKLCLCRECRRPASGIRRTRRDYAFITSNRRDIYNHSHHDILFWNNGNVSNLV</sequence>
<evidence type="ECO:0000313" key="2">
    <source>
        <dbReference type="Proteomes" id="UP000594454"/>
    </source>
</evidence>
<proteinExistence type="predicted"/>
<organism evidence="1 2">
    <name type="scientific">Hermetia illucens</name>
    <name type="common">Black soldier fly</name>
    <dbReference type="NCBI Taxonomy" id="343691"/>
    <lineage>
        <taxon>Eukaryota</taxon>
        <taxon>Metazoa</taxon>
        <taxon>Ecdysozoa</taxon>
        <taxon>Arthropoda</taxon>
        <taxon>Hexapoda</taxon>
        <taxon>Insecta</taxon>
        <taxon>Pterygota</taxon>
        <taxon>Neoptera</taxon>
        <taxon>Endopterygota</taxon>
        <taxon>Diptera</taxon>
        <taxon>Brachycera</taxon>
        <taxon>Stratiomyomorpha</taxon>
        <taxon>Stratiomyidae</taxon>
        <taxon>Hermetiinae</taxon>
        <taxon>Hermetia</taxon>
    </lineage>
</organism>
<dbReference type="EMBL" id="LR899012">
    <property type="protein sequence ID" value="CAD7086726.1"/>
    <property type="molecule type" value="Genomic_DNA"/>
</dbReference>
<dbReference type="Proteomes" id="UP000594454">
    <property type="component" value="Chromosome 4"/>
</dbReference>
<evidence type="ECO:0000313" key="1">
    <source>
        <dbReference type="EMBL" id="CAD7086726.1"/>
    </source>
</evidence>
<dbReference type="AlphaFoldDB" id="A0A7R8UTH6"/>
<gene>
    <name evidence="1" type="ORF">HERILL_LOCUS9477</name>
</gene>